<accession>A0ABV3ESG6</accession>
<feature type="region of interest" description="Disordered" evidence="1">
    <location>
        <begin position="30"/>
        <end position="62"/>
    </location>
</feature>
<protein>
    <submittedName>
        <fullName evidence="3">DUF3152 domain-containing protein</fullName>
    </submittedName>
</protein>
<dbReference type="Proteomes" id="UP001551584">
    <property type="component" value="Unassembled WGS sequence"/>
</dbReference>
<evidence type="ECO:0000259" key="2">
    <source>
        <dbReference type="Pfam" id="PF11350"/>
    </source>
</evidence>
<dbReference type="RefSeq" id="WP_359273789.1">
    <property type="nucleotide sequence ID" value="NZ_JBEZNA010000041.1"/>
</dbReference>
<keyword evidence="4" id="KW-1185">Reference proteome</keyword>
<reference evidence="3 4" key="1">
    <citation type="submission" date="2024-06" db="EMBL/GenBank/DDBJ databases">
        <title>The Natural Products Discovery Center: Release of the First 8490 Sequenced Strains for Exploring Actinobacteria Biosynthetic Diversity.</title>
        <authorList>
            <person name="Kalkreuter E."/>
            <person name="Kautsar S.A."/>
            <person name="Yang D."/>
            <person name="Bader C.D."/>
            <person name="Teijaro C.N."/>
            <person name="Fluegel L."/>
            <person name="Davis C.M."/>
            <person name="Simpson J.R."/>
            <person name="Lauterbach L."/>
            <person name="Steele A.D."/>
            <person name="Gui C."/>
            <person name="Meng S."/>
            <person name="Li G."/>
            <person name="Viehrig K."/>
            <person name="Ye F."/>
            <person name="Su P."/>
            <person name="Kiefer A.F."/>
            <person name="Nichols A."/>
            <person name="Cepeda A.J."/>
            <person name="Yan W."/>
            <person name="Fan B."/>
            <person name="Jiang Y."/>
            <person name="Adhikari A."/>
            <person name="Zheng C.-J."/>
            <person name="Schuster L."/>
            <person name="Cowan T.M."/>
            <person name="Smanski M.J."/>
            <person name="Chevrette M.G."/>
            <person name="De Carvalho L.P.S."/>
            <person name="Shen B."/>
        </authorList>
    </citation>
    <scope>NUCLEOTIDE SEQUENCE [LARGE SCALE GENOMIC DNA]</scope>
    <source>
        <strain evidence="3 4">NPDC048117</strain>
    </source>
</reference>
<evidence type="ECO:0000256" key="1">
    <source>
        <dbReference type="SAM" id="MobiDB-lite"/>
    </source>
</evidence>
<organism evidence="3 4">
    <name type="scientific">Streptomyces chilikensis</name>
    <dbReference type="NCBI Taxonomy" id="1194079"/>
    <lineage>
        <taxon>Bacteria</taxon>
        <taxon>Bacillati</taxon>
        <taxon>Actinomycetota</taxon>
        <taxon>Actinomycetes</taxon>
        <taxon>Kitasatosporales</taxon>
        <taxon>Streptomycetaceae</taxon>
        <taxon>Streptomyces</taxon>
    </lineage>
</organism>
<feature type="compositionally biased region" description="Low complexity" evidence="1">
    <location>
        <begin position="32"/>
        <end position="41"/>
    </location>
</feature>
<evidence type="ECO:0000313" key="3">
    <source>
        <dbReference type="EMBL" id="MEU9579147.1"/>
    </source>
</evidence>
<name>A0ABV3ESG6_9ACTN</name>
<comment type="caution">
    <text evidence="3">The sequence shown here is derived from an EMBL/GenBank/DDBJ whole genome shotgun (WGS) entry which is preliminary data.</text>
</comment>
<feature type="domain" description="DUF3152" evidence="2">
    <location>
        <begin position="85"/>
        <end position="267"/>
    </location>
</feature>
<dbReference type="SUPFAM" id="SSF55486">
    <property type="entry name" value="Metalloproteases ('zincins'), catalytic domain"/>
    <property type="match status" value="1"/>
</dbReference>
<dbReference type="InterPro" id="IPR022603">
    <property type="entry name" value="DUF3152"/>
</dbReference>
<dbReference type="Pfam" id="PF11350">
    <property type="entry name" value="DUF3152"/>
    <property type="match status" value="1"/>
</dbReference>
<proteinExistence type="predicted"/>
<gene>
    <name evidence="3" type="ORF">AB0D95_18090</name>
</gene>
<sequence length="269" mass="28618">MKGRLFTGALAVAVLVVLGVTVSEQVAADRSASVGGAQAAGVPGGGGGEPPGTGEPSPLPPAWNLDGLTYEQRMGLVYDLGPDLQGPGSFTAVPGTDEPPREGQEFLYRVDVEDDLGLDGDLFAEAVHRTLNDERSWAHDGLAFKRVPEDGAGKPDFVITLASPGTTAEWCAKSGLDTTVDNVSCDSASTSRVMINAYRWAKGSETYGDRRIHAYRQMLINHEVGHRLGYGHVECSKDGGLAPVMQQQTKFLDHDGIHCRPNAWAYPNG</sequence>
<dbReference type="EMBL" id="JBEZNA010000041">
    <property type="protein sequence ID" value="MEU9579147.1"/>
    <property type="molecule type" value="Genomic_DNA"/>
</dbReference>
<feature type="compositionally biased region" description="Gly residues" evidence="1">
    <location>
        <begin position="42"/>
        <end position="51"/>
    </location>
</feature>
<evidence type="ECO:0000313" key="4">
    <source>
        <dbReference type="Proteomes" id="UP001551584"/>
    </source>
</evidence>